<comment type="caution">
    <text evidence="2">The sequence shown here is derived from an EMBL/GenBank/DDBJ whole genome shotgun (WGS) entry which is preliminary data.</text>
</comment>
<proteinExistence type="predicted"/>
<sequence length="272" mass="31338">MSMRDRYLKHIKPKRLQRSKRRDNEPTNNNDLQHRMKCKIFDNDSEDDRSVCTSTTDGDLNENIPKSPSLEKGCTRSEGQIPDACKEIRPTETGNDDDVCSTSESKSDLSYAALSPFDRRLLVVVKKGLEQRSRLQELREQEELRQKKEIRGKAGMKEKAEMLTEQTECSNVVTDQLNVSDQELAVLKMVSLIRTKTKASLPQIFFGLFRTNANVEDTVTFLDNKETKNVWTAQEDQMLQGNDMEEVENIINKRGHLAVKRRLNFIERRATV</sequence>
<dbReference type="Pfam" id="PF11626">
    <property type="entry name" value="Rap1_C"/>
    <property type="match status" value="1"/>
</dbReference>
<evidence type="ECO:0000256" key="1">
    <source>
        <dbReference type="SAM" id="MobiDB-lite"/>
    </source>
</evidence>
<feature type="compositionally biased region" description="Basic residues" evidence="1">
    <location>
        <begin position="9"/>
        <end position="21"/>
    </location>
</feature>
<gene>
    <name evidence="2" type="ORF">PACLA_8A035268</name>
</gene>
<dbReference type="InterPro" id="IPR038104">
    <property type="entry name" value="Rap1_C_sf"/>
</dbReference>
<dbReference type="InterPro" id="IPR021661">
    <property type="entry name" value="Rap1_C"/>
</dbReference>
<dbReference type="Proteomes" id="UP001152795">
    <property type="component" value="Unassembled WGS sequence"/>
</dbReference>
<reference evidence="2" key="1">
    <citation type="submission" date="2020-04" db="EMBL/GenBank/DDBJ databases">
        <authorList>
            <person name="Alioto T."/>
            <person name="Alioto T."/>
            <person name="Gomez Garrido J."/>
        </authorList>
    </citation>
    <scope>NUCLEOTIDE SEQUENCE</scope>
    <source>
        <strain evidence="2">A484AB</strain>
    </source>
</reference>
<dbReference type="AlphaFoldDB" id="A0A6S7K750"/>
<feature type="region of interest" description="Disordered" evidence="1">
    <location>
        <begin position="1"/>
        <end position="82"/>
    </location>
</feature>
<evidence type="ECO:0000313" key="2">
    <source>
        <dbReference type="EMBL" id="CAB4016648.1"/>
    </source>
</evidence>
<name>A0A6S7K750_PARCT</name>
<evidence type="ECO:0000313" key="3">
    <source>
        <dbReference type="Proteomes" id="UP001152795"/>
    </source>
</evidence>
<accession>A0A6S7K750</accession>
<protein>
    <submittedName>
        <fullName evidence="2">Uncharacterized protein</fullName>
    </submittedName>
</protein>
<dbReference type="EMBL" id="CACRXK020009202">
    <property type="protein sequence ID" value="CAB4016648.1"/>
    <property type="molecule type" value="Genomic_DNA"/>
</dbReference>
<dbReference type="Gene3D" id="1.10.10.2170">
    <property type="match status" value="1"/>
</dbReference>
<keyword evidence="3" id="KW-1185">Reference proteome</keyword>
<organism evidence="2 3">
    <name type="scientific">Paramuricea clavata</name>
    <name type="common">Red gorgonian</name>
    <name type="synonym">Violescent sea-whip</name>
    <dbReference type="NCBI Taxonomy" id="317549"/>
    <lineage>
        <taxon>Eukaryota</taxon>
        <taxon>Metazoa</taxon>
        <taxon>Cnidaria</taxon>
        <taxon>Anthozoa</taxon>
        <taxon>Octocorallia</taxon>
        <taxon>Malacalcyonacea</taxon>
        <taxon>Plexauridae</taxon>
        <taxon>Paramuricea</taxon>
    </lineage>
</organism>